<evidence type="ECO:0000256" key="2">
    <source>
        <dbReference type="ARBA" id="ARBA00022448"/>
    </source>
</evidence>
<feature type="transmembrane region" description="Helical" evidence="7">
    <location>
        <begin position="371"/>
        <end position="388"/>
    </location>
</feature>
<sequence>MKFLSSATASLLRVRNLVDDKYRTKELSYAFILIGTSMDNLNVAAAFSMTESLQKEMGASSADASWVVSAYALTLGAFILLFGKLGDVHGLHKVFTLGLFVMSIMNLICAVITSNIIPLIVFRAFQGIAGAALIPSAVGICGNYFQGPKLSTAINALMLALCASLGVGVVLGGAFSLTSIGYRAFFYFTFAISFLTSIVLFFIVVPVEKTEEHHKLSSKYLNYGGAIFLVGGLLLIICGLTEAGNRWRSPKVYVTIPVGFVMVLSVLLYENVYVRPYQKRHPTLETYRAKLVVLFPAEVVKITNFVPFLVGLTANYAGFTSLMTSLLLYHEFVDGNSALLSAGKVFCTSAGIIVGALIYRPWLQQKIGSKLLLIWSATVCLGTSIWVTRIDHTNKNSFWIYEFVPQLLYGYGTNLFYQVYLLALLSETPLHLQGNVTGIFQTIGQIGICLGTAIASSIIGALDSTQTYTKDYVQTKCVNALWFTVACFVLELVMMVFSKNTRPVAASQEENTVEDSEDKSDDACEDKV</sequence>
<evidence type="ECO:0000259" key="8">
    <source>
        <dbReference type="PROSITE" id="PS50850"/>
    </source>
</evidence>
<keyword evidence="3 7" id="KW-0812">Transmembrane</keyword>
<feature type="transmembrane region" description="Helical" evidence="7">
    <location>
        <begin position="64"/>
        <end position="82"/>
    </location>
</feature>
<dbReference type="PANTHER" id="PTHR42718:SF9">
    <property type="entry name" value="MAJOR FACILITATOR SUPERFAMILY MULTIDRUG TRANSPORTER MFSC"/>
    <property type="match status" value="1"/>
</dbReference>
<name>A0A9P8PUE4_9ASCO</name>
<feature type="transmembrane region" description="Helical" evidence="7">
    <location>
        <begin position="127"/>
        <end position="145"/>
    </location>
</feature>
<evidence type="ECO:0000256" key="7">
    <source>
        <dbReference type="SAM" id="Phobius"/>
    </source>
</evidence>
<dbReference type="PANTHER" id="PTHR42718">
    <property type="entry name" value="MAJOR FACILITATOR SUPERFAMILY MULTIDRUG TRANSPORTER MFSC"/>
    <property type="match status" value="1"/>
</dbReference>
<dbReference type="PROSITE" id="PS50850">
    <property type="entry name" value="MFS"/>
    <property type="match status" value="1"/>
</dbReference>
<dbReference type="InterPro" id="IPR011701">
    <property type="entry name" value="MFS"/>
</dbReference>
<feature type="transmembrane region" description="Helical" evidence="7">
    <location>
        <begin position="480"/>
        <end position="497"/>
    </location>
</feature>
<accession>A0A9P8PUE4</accession>
<feature type="compositionally biased region" description="Acidic residues" evidence="6">
    <location>
        <begin position="511"/>
        <end position="520"/>
    </location>
</feature>
<proteinExistence type="predicted"/>
<evidence type="ECO:0000313" key="10">
    <source>
        <dbReference type="Proteomes" id="UP000788993"/>
    </source>
</evidence>
<dbReference type="Proteomes" id="UP000788993">
    <property type="component" value="Unassembled WGS sequence"/>
</dbReference>
<evidence type="ECO:0000256" key="1">
    <source>
        <dbReference type="ARBA" id="ARBA00004141"/>
    </source>
</evidence>
<keyword evidence="10" id="KW-1185">Reference proteome</keyword>
<protein>
    <recommendedName>
        <fullName evidence="8">Major facilitator superfamily (MFS) profile domain-containing protein</fullName>
    </recommendedName>
</protein>
<dbReference type="Pfam" id="PF07690">
    <property type="entry name" value="MFS_1"/>
    <property type="match status" value="1"/>
</dbReference>
<feature type="transmembrane region" description="Helical" evidence="7">
    <location>
        <begin position="408"/>
        <end position="426"/>
    </location>
</feature>
<feature type="transmembrane region" description="Helical" evidence="7">
    <location>
        <begin position="157"/>
        <end position="178"/>
    </location>
</feature>
<dbReference type="OrthoDB" id="440755at2759"/>
<dbReference type="InterPro" id="IPR036259">
    <property type="entry name" value="MFS_trans_sf"/>
</dbReference>
<reference evidence="9" key="1">
    <citation type="journal article" date="2021" name="Open Biol.">
        <title>Shared evolutionary footprints suggest mitochondrial oxidative damage underlies multiple complex I losses in fungi.</title>
        <authorList>
            <person name="Schikora-Tamarit M.A."/>
            <person name="Marcet-Houben M."/>
            <person name="Nosek J."/>
            <person name="Gabaldon T."/>
        </authorList>
    </citation>
    <scope>NUCLEOTIDE SEQUENCE</scope>
    <source>
        <strain evidence="9">NCAIM Y.01608</strain>
    </source>
</reference>
<dbReference type="InterPro" id="IPR020846">
    <property type="entry name" value="MFS_dom"/>
</dbReference>
<feature type="transmembrane region" description="Helical" evidence="7">
    <location>
        <begin position="338"/>
        <end position="359"/>
    </location>
</feature>
<comment type="subcellular location">
    <subcellularLocation>
        <location evidence="1">Membrane</location>
        <topology evidence="1">Multi-pass membrane protein</topology>
    </subcellularLocation>
</comment>
<reference evidence="9" key="2">
    <citation type="submission" date="2021-01" db="EMBL/GenBank/DDBJ databases">
        <authorList>
            <person name="Schikora-Tamarit M.A."/>
        </authorList>
    </citation>
    <scope>NUCLEOTIDE SEQUENCE</scope>
    <source>
        <strain evidence="9">NCAIM Y.01608</strain>
    </source>
</reference>
<feature type="transmembrane region" description="Helical" evidence="7">
    <location>
        <begin position="220"/>
        <end position="240"/>
    </location>
</feature>
<feature type="transmembrane region" description="Helical" evidence="7">
    <location>
        <begin position="291"/>
        <end position="318"/>
    </location>
</feature>
<evidence type="ECO:0000256" key="6">
    <source>
        <dbReference type="SAM" id="MobiDB-lite"/>
    </source>
</evidence>
<dbReference type="Gene3D" id="1.20.1720.10">
    <property type="entry name" value="Multidrug resistance protein D"/>
    <property type="match status" value="1"/>
</dbReference>
<gene>
    <name evidence="9" type="ORF">OGATHE_000426</name>
</gene>
<organism evidence="9 10">
    <name type="scientific">Ogataea polymorpha</name>
    <dbReference type="NCBI Taxonomy" id="460523"/>
    <lineage>
        <taxon>Eukaryota</taxon>
        <taxon>Fungi</taxon>
        <taxon>Dikarya</taxon>
        <taxon>Ascomycota</taxon>
        <taxon>Saccharomycotina</taxon>
        <taxon>Pichiomycetes</taxon>
        <taxon>Pichiales</taxon>
        <taxon>Pichiaceae</taxon>
        <taxon>Ogataea</taxon>
    </lineage>
</organism>
<feature type="transmembrane region" description="Helical" evidence="7">
    <location>
        <begin position="438"/>
        <end position="460"/>
    </location>
</feature>
<keyword evidence="2" id="KW-0813">Transport</keyword>
<evidence type="ECO:0000313" key="9">
    <source>
        <dbReference type="EMBL" id="KAH3677772.1"/>
    </source>
</evidence>
<feature type="transmembrane region" description="Helical" evidence="7">
    <location>
        <begin position="252"/>
        <end position="270"/>
    </location>
</feature>
<feature type="domain" description="Major facilitator superfamily (MFS) profile" evidence="8">
    <location>
        <begin position="28"/>
        <end position="502"/>
    </location>
</feature>
<dbReference type="AlphaFoldDB" id="A0A9P8PUE4"/>
<feature type="region of interest" description="Disordered" evidence="6">
    <location>
        <begin position="505"/>
        <end position="528"/>
    </location>
</feature>
<feature type="transmembrane region" description="Helical" evidence="7">
    <location>
        <begin position="184"/>
        <end position="208"/>
    </location>
</feature>
<evidence type="ECO:0000256" key="3">
    <source>
        <dbReference type="ARBA" id="ARBA00022692"/>
    </source>
</evidence>
<dbReference type="EMBL" id="JAEUBD010000095">
    <property type="protein sequence ID" value="KAH3677772.1"/>
    <property type="molecule type" value="Genomic_DNA"/>
</dbReference>
<evidence type="ECO:0000256" key="4">
    <source>
        <dbReference type="ARBA" id="ARBA00022989"/>
    </source>
</evidence>
<dbReference type="Gene3D" id="1.20.1250.20">
    <property type="entry name" value="MFS general substrate transporter like domains"/>
    <property type="match status" value="1"/>
</dbReference>
<evidence type="ECO:0000256" key="5">
    <source>
        <dbReference type="ARBA" id="ARBA00023136"/>
    </source>
</evidence>
<dbReference type="GO" id="GO:0022857">
    <property type="term" value="F:transmembrane transporter activity"/>
    <property type="evidence" value="ECO:0007669"/>
    <property type="project" value="InterPro"/>
</dbReference>
<dbReference type="SUPFAM" id="SSF103473">
    <property type="entry name" value="MFS general substrate transporter"/>
    <property type="match status" value="1"/>
</dbReference>
<keyword evidence="5 7" id="KW-0472">Membrane</keyword>
<comment type="caution">
    <text evidence="9">The sequence shown here is derived from an EMBL/GenBank/DDBJ whole genome shotgun (WGS) entry which is preliminary data.</text>
</comment>
<keyword evidence="4 7" id="KW-1133">Transmembrane helix</keyword>
<feature type="transmembrane region" description="Helical" evidence="7">
    <location>
        <begin position="94"/>
        <end position="121"/>
    </location>
</feature>
<dbReference type="GO" id="GO:0016020">
    <property type="term" value="C:membrane"/>
    <property type="evidence" value="ECO:0007669"/>
    <property type="project" value="UniProtKB-SubCell"/>
</dbReference>